<feature type="domain" description="Multidrug resistance protein MdtA-like barrel-sandwich hybrid" evidence="7">
    <location>
        <begin position="65"/>
        <end position="449"/>
    </location>
</feature>
<dbReference type="Pfam" id="PF25990">
    <property type="entry name" value="Beta-barrel_YknX"/>
    <property type="match status" value="1"/>
</dbReference>
<reference evidence="10" key="1">
    <citation type="submission" date="2017-09" db="EMBL/GenBank/DDBJ databases">
        <title>Depth-based differentiation of microbial function through sediment-hosted aquifers and enrichment of novel symbionts in the deep terrestrial subsurface.</title>
        <authorList>
            <person name="Probst A.J."/>
            <person name="Ladd B."/>
            <person name="Jarett J.K."/>
            <person name="Geller-Mcgrath D.E."/>
            <person name="Sieber C.M.K."/>
            <person name="Emerson J.B."/>
            <person name="Anantharaman K."/>
            <person name="Thomas B.C."/>
            <person name="Malmstrom R."/>
            <person name="Stieglmeier M."/>
            <person name="Klingl A."/>
            <person name="Woyke T."/>
            <person name="Ryan C.M."/>
            <person name="Banfield J.F."/>
        </authorList>
    </citation>
    <scope>NUCLEOTIDE SEQUENCE [LARGE SCALE GENOMIC DNA]</scope>
</reference>
<dbReference type="PANTHER" id="PTHR32347">
    <property type="entry name" value="EFFLUX SYSTEM COMPONENT YKNX-RELATED"/>
    <property type="match status" value="1"/>
</dbReference>
<keyword evidence="6" id="KW-1133">Transmembrane helix</keyword>
<name>A0A2M6WMJ4_9BACT</name>
<evidence type="ECO:0000313" key="10">
    <source>
        <dbReference type="Proteomes" id="UP000229335"/>
    </source>
</evidence>
<dbReference type="InterPro" id="IPR006143">
    <property type="entry name" value="RND_pump_MFP"/>
</dbReference>
<feature type="domain" description="YknX-like beta-barrel" evidence="8">
    <location>
        <begin position="457"/>
        <end position="527"/>
    </location>
</feature>
<comment type="caution">
    <text evidence="9">The sequence shown here is derived from an EMBL/GenBank/DDBJ whole genome shotgun (WGS) entry which is preliminary data.</text>
</comment>
<evidence type="ECO:0000256" key="6">
    <source>
        <dbReference type="SAM" id="Phobius"/>
    </source>
</evidence>
<evidence type="ECO:0000256" key="5">
    <source>
        <dbReference type="SAM" id="MobiDB-lite"/>
    </source>
</evidence>
<accession>A0A2M6WMJ4</accession>
<evidence type="ECO:0000256" key="1">
    <source>
        <dbReference type="ARBA" id="ARBA00004196"/>
    </source>
</evidence>
<dbReference type="Proteomes" id="UP000229335">
    <property type="component" value="Unassembled WGS sequence"/>
</dbReference>
<dbReference type="GO" id="GO:0016020">
    <property type="term" value="C:membrane"/>
    <property type="evidence" value="ECO:0007669"/>
    <property type="project" value="InterPro"/>
</dbReference>
<dbReference type="GO" id="GO:0022857">
    <property type="term" value="F:transmembrane transporter activity"/>
    <property type="evidence" value="ECO:0007669"/>
    <property type="project" value="InterPro"/>
</dbReference>
<evidence type="ECO:0000259" key="8">
    <source>
        <dbReference type="Pfam" id="PF25990"/>
    </source>
</evidence>
<comment type="similarity">
    <text evidence="2">Belongs to the membrane fusion protein (MFP) (TC 8.A.1) family.</text>
</comment>
<dbReference type="Gene3D" id="2.40.30.170">
    <property type="match status" value="1"/>
</dbReference>
<protein>
    <submittedName>
        <fullName evidence="9">Uncharacterized protein</fullName>
    </submittedName>
</protein>
<evidence type="ECO:0000256" key="3">
    <source>
        <dbReference type="ARBA" id="ARBA00023054"/>
    </source>
</evidence>
<dbReference type="EMBL" id="PFAS01000014">
    <property type="protein sequence ID" value="PIT94031.1"/>
    <property type="molecule type" value="Genomic_DNA"/>
</dbReference>
<dbReference type="GO" id="GO:0030313">
    <property type="term" value="C:cell envelope"/>
    <property type="evidence" value="ECO:0007669"/>
    <property type="project" value="UniProtKB-SubCell"/>
</dbReference>
<feature type="region of interest" description="Disordered" evidence="5">
    <location>
        <begin position="606"/>
        <end position="637"/>
    </location>
</feature>
<evidence type="ECO:0000259" key="7">
    <source>
        <dbReference type="Pfam" id="PF25917"/>
    </source>
</evidence>
<feature type="compositionally biased region" description="Low complexity" evidence="5">
    <location>
        <begin position="607"/>
        <end position="626"/>
    </location>
</feature>
<keyword evidence="6" id="KW-0472">Membrane</keyword>
<evidence type="ECO:0000256" key="2">
    <source>
        <dbReference type="ARBA" id="ARBA00009477"/>
    </source>
</evidence>
<feature type="transmembrane region" description="Helical" evidence="6">
    <location>
        <begin position="12"/>
        <end position="29"/>
    </location>
</feature>
<feature type="coiled-coil region" evidence="4">
    <location>
        <begin position="393"/>
        <end position="420"/>
    </location>
</feature>
<dbReference type="InterPro" id="IPR050465">
    <property type="entry name" value="UPF0194_transport"/>
</dbReference>
<dbReference type="Pfam" id="PF25917">
    <property type="entry name" value="BSH_RND"/>
    <property type="match status" value="1"/>
</dbReference>
<dbReference type="Gene3D" id="1.10.287.470">
    <property type="entry name" value="Helix hairpin bin"/>
    <property type="match status" value="1"/>
</dbReference>
<dbReference type="AlphaFoldDB" id="A0A2M6WMJ4"/>
<evidence type="ECO:0000313" key="9">
    <source>
        <dbReference type="EMBL" id="PIT94031.1"/>
    </source>
</evidence>
<dbReference type="NCBIfam" id="TIGR01730">
    <property type="entry name" value="RND_mfp"/>
    <property type="match status" value="1"/>
</dbReference>
<proteinExistence type="inferred from homology"/>
<dbReference type="SUPFAM" id="SSF111369">
    <property type="entry name" value="HlyD-like secretion proteins"/>
    <property type="match status" value="2"/>
</dbReference>
<organism evidence="9 10">
    <name type="scientific">Candidatus Falkowbacteria bacterium CG10_big_fil_rev_8_21_14_0_10_43_11</name>
    <dbReference type="NCBI Taxonomy" id="1974568"/>
    <lineage>
        <taxon>Bacteria</taxon>
        <taxon>Candidatus Falkowiibacteriota</taxon>
    </lineage>
</organism>
<dbReference type="InterPro" id="IPR058636">
    <property type="entry name" value="Beta-barrel_YknX"/>
</dbReference>
<dbReference type="Gene3D" id="2.40.50.100">
    <property type="match status" value="2"/>
</dbReference>
<comment type="subcellular location">
    <subcellularLocation>
        <location evidence="1">Cell envelope</location>
    </subcellularLocation>
</comment>
<keyword evidence="6" id="KW-0812">Transmembrane</keyword>
<keyword evidence="3 4" id="KW-0175">Coiled coil</keyword>
<sequence>MNLIYKILKRKFLLAIIVAIIAGGGYYGYKKLTAEETATRYILGSVTRGTLITSVSGSGQVDSSNQVDIKAKVAGEALNVAVKNGQEVKNGQILAQLNAQEALKSIRDAQTNLASAKLSWEKLKAPVDSYSLLQAENSLTSARDNLAKLKLTQQSNYQDALNAKQTAQDNITKAYDDSFNAVANAFLNLPTIITQLENILYGKDISSSESSVSGGQDNTSALLNALNYEDRDSLQLFQQKAVADYWAARAAYDKNFTDYKNASRYSESAVIESLLAESLETAKLIAQATKSESNYLDTWVDIRSKSKVSIFSKVKEYQTNLATYTSQTNNHLSTLLSIQTTLKNNRDTLASAEQDLKAMDQNNPLDIAVAEASLKEKELSLINLKAGADAFDLQSQELAVRQKQNALLDAQEKLADYTVRAPFDGVVASVDVKKGDSVSSGGAIATIITRQKIASISLNEVDAAKIKIGQKTTLTFDAITDLTLTGKTVDIDAIGTVSQGVVTYKIKINFDTQDERVKPGMSVSAAIITETKQDALLAPNSAVKTQNNANYVEIFDQEYLADEMKQGVTPSIAPRKQTVEIGIADDISTEIISGLKEGNQIVIRTVTSSSSSSTKSSGSGSSKSSTPNAGFIMGGRR</sequence>
<dbReference type="InterPro" id="IPR058625">
    <property type="entry name" value="MdtA-like_BSH"/>
</dbReference>
<gene>
    <name evidence="9" type="ORF">COU00_01040</name>
</gene>
<dbReference type="Gene3D" id="6.20.50.140">
    <property type="match status" value="1"/>
</dbReference>
<evidence type="ECO:0000256" key="4">
    <source>
        <dbReference type="SAM" id="Coils"/>
    </source>
</evidence>